<evidence type="ECO:0000313" key="2">
    <source>
        <dbReference type="EMBL" id="ETW40611.1"/>
    </source>
</evidence>
<evidence type="ECO:0000313" key="3">
    <source>
        <dbReference type="Proteomes" id="UP000019114"/>
    </source>
</evidence>
<protein>
    <submittedName>
        <fullName evidence="2">Uncharacterized protein</fullName>
    </submittedName>
</protein>
<dbReference type="EMBL" id="KI926065">
    <property type="protein sequence ID" value="ETW40611.1"/>
    <property type="molecule type" value="Genomic_DNA"/>
</dbReference>
<feature type="transmembrane region" description="Helical" evidence="1">
    <location>
        <begin position="21"/>
        <end position="44"/>
    </location>
</feature>
<name>W4IAB6_PLAFA</name>
<accession>W4IAB6</accession>
<reference evidence="2 3" key="1">
    <citation type="submission" date="2013-02" db="EMBL/GenBank/DDBJ databases">
        <title>The Genome Annotation of Plasmodium falciparum NF135/5.C10.</title>
        <authorList>
            <consortium name="The Broad Institute Genome Sequencing Platform"/>
            <consortium name="The Broad Institute Genome Sequencing Center for Infectious Disease"/>
            <person name="Neafsey D."/>
            <person name="Hoffman S."/>
            <person name="Volkman S."/>
            <person name="Rosenthal P."/>
            <person name="Walker B."/>
            <person name="Young S.K."/>
            <person name="Zeng Q."/>
            <person name="Gargeya S."/>
            <person name="Fitzgerald M."/>
            <person name="Haas B."/>
            <person name="Abouelleil A."/>
            <person name="Allen A.W."/>
            <person name="Alvarado L."/>
            <person name="Arachchi H.M."/>
            <person name="Berlin A.M."/>
            <person name="Chapman S.B."/>
            <person name="Gainer-Dewar J."/>
            <person name="Goldberg J."/>
            <person name="Griggs A."/>
            <person name="Gujja S."/>
            <person name="Hansen M."/>
            <person name="Howarth C."/>
            <person name="Imamovic A."/>
            <person name="Ireland A."/>
            <person name="Larimer J."/>
            <person name="McCowan C."/>
            <person name="Murphy C."/>
            <person name="Pearson M."/>
            <person name="Poon T.W."/>
            <person name="Priest M."/>
            <person name="Roberts A."/>
            <person name="Saif S."/>
            <person name="Shea T."/>
            <person name="Sisk P."/>
            <person name="Sykes S."/>
            <person name="Wortman J."/>
            <person name="Nusbaum C."/>
            <person name="Birren B."/>
        </authorList>
    </citation>
    <scope>NUCLEOTIDE SEQUENCE [LARGE SCALE GENOMIC DNA]</scope>
    <source>
        <strain evidence="2 3">NF135/5.C10</strain>
    </source>
</reference>
<proteinExistence type="predicted"/>
<feature type="transmembrane region" description="Helical" evidence="1">
    <location>
        <begin position="50"/>
        <end position="70"/>
    </location>
</feature>
<evidence type="ECO:0000256" key="1">
    <source>
        <dbReference type="SAM" id="Phobius"/>
    </source>
</evidence>
<reference evidence="2 3" key="2">
    <citation type="submission" date="2013-02" db="EMBL/GenBank/DDBJ databases">
        <title>The Genome Sequence of Plasmodium falciparum NF135/5.C10.</title>
        <authorList>
            <consortium name="The Broad Institute Genome Sequencing Platform"/>
            <consortium name="The Broad Institute Genome Sequencing Center for Infectious Disease"/>
            <person name="Neafsey D."/>
            <person name="Cheeseman I."/>
            <person name="Volkman S."/>
            <person name="Adams J."/>
            <person name="Walker B."/>
            <person name="Young S.K."/>
            <person name="Zeng Q."/>
            <person name="Gargeya S."/>
            <person name="Fitzgerald M."/>
            <person name="Haas B."/>
            <person name="Abouelleil A."/>
            <person name="Alvarado L."/>
            <person name="Arachchi H.M."/>
            <person name="Berlin A.M."/>
            <person name="Chapman S.B."/>
            <person name="Dewar J."/>
            <person name="Goldberg J."/>
            <person name="Griggs A."/>
            <person name="Gujja S."/>
            <person name="Hansen M."/>
            <person name="Howarth C."/>
            <person name="Imamovic A."/>
            <person name="Larimer J."/>
            <person name="McCowan C."/>
            <person name="Murphy C."/>
            <person name="Neiman D."/>
            <person name="Pearson M."/>
            <person name="Priest M."/>
            <person name="Roberts A."/>
            <person name="Saif S."/>
            <person name="Shea T."/>
            <person name="Sisk P."/>
            <person name="Sykes S."/>
            <person name="Wortman J."/>
            <person name="Nusbaum C."/>
            <person name="Birren B."/>
        </authorList>
    </citation>
    <scope>NUCLEOTIDE SEQUENCE [LARGE SCALE GENOMIC DNA]</scope>
    <source>
        <strain evidence="2 3">NF135/5.C10</strain>
    </source>
</reference>
<organism evidence="2 3">
    <name type="scientific">Plasmodium falciparum NF135/5.C10</name>
    <dbReference type="NCBI Taxonomy" id="1036726"/>
    <lineage>
        <taxon>Eukaryota</taxon>
        <taxon>Sar</taxon>
        <taxon>Alveolata</taxon>
        <taxon>Apicomplexa</taxon>
        <taxon>Aconoidasida</taxon>
        <taxon>Haemosporida</taxon>
        <taxon>Plasmodiidae</taxon>
        <taxon>Plasmodium</taxon>
        <taxon>Plasmodium (Laverania)</taxon>
    </lineage>
</organism>
<keyword evidence="1" id="KW-0812">Transmembrane</keyword>
<sequence>MLPLIYPLIKDKIQIKIKEEIIFCTSITAGSFFFFISILFIYLIPFINFFLYPFNAIFMPLVSTLILPIINQTLYYNCGIINKIYKTQKKKK</sequence>
<keyword evidence="1" id="KW-1133">Transmembrane helix</keyword>
<dbReference type="Proteomes" id="UP000019114">
    <property type="component" value="Unassembled WGS sequence"/>
</dbReference>
<dbReference type="OrthoDB" id="387343at2759"/>
<gene>
    <name evidence="2" type="ORF">PFNF135_04917</name>
</gene>
<dbReference type="AlphaFoldDB" id="W4IAB6"/>
<keyword evidence="1" id="KW-0472">Membrane</keyword>